<protein>
    <recommendedName>
        <fullName evidence="3">Transposase</fullName>
    </recommendedName>
</protein>
<dbReference type="AlphaFoldDB" id="A0A918ZE01"/>
<evidence type="ECO:0000313" key="1">
    <source>
        <dbReference type="EMBL" id="GHE47441.1"/>
    </source>
</evidence>
<dbReference type="EMBL" id="BNAT01000031">
    <property type="protein sequence ID" value="GHE47441.1"/>
    <property type="molecule type" value="Genomic_DNA"/>
</dbReference>
<comment type="caution">
    <text evidence="1">The sequence shown here is derived from an EMBL/GenBank/DDBJ whole genome shotgun (WGS) entry which is preliminary data.</text>
</comment>
<dbReference type="Pfam" id="PF13384">
    <property type="entry name" value="HTH_23"/>
    <property type="match status" value="1"/>
</dbReference>
<sequence length="45" mass="5051">MVTWRRAQMVLLSAQGMPVAKIAEVTFTSADRVRDVIHNFNADGF</sequence>
<evidence type="ECO:0008006" key="3">
    <source>
        <dbReference type="Google" id="ProtNLM"/>
    </source>
</evidence>
<reference evidence="1" key="1">
    <citation type="journal article" date="2014" name="Int. J. Syst. Evol. Microbiol.">
        <title>Complete genome sequence of Corynebacterium casei LMG S-19264T (=DSM 44701T), isolated from a smear-ripened cheese.</title>
        <authorList>
            <consortium name="US DOE Joint Genome Institute (JGI-PGF)"/>
            <person name="Walter F."/>
            <person name="Albersmeier A."/>
            <person name="Kalinowski J."/>
            <person name="Ruckert C."/>
        </authorList>
    </citation>
    <scope>NUCLEOTIDE SEQUENCE</scope>
    <source>
        <strain evidence="1">CGMCC 4.7403</strain>
    </source>
</reference>
<dbReference type="Proteomes" id="UP000603227">
    <property type="component" value="Unassembled WGS sequence"/>
</dbReference>
<proteinExistence type="predicted"/>
<evidence type="ECO:0000313" key="2">
    <source>
        <dbReference type="Proteomes" id="UP000603227"/>
    </source>
</evidence>
<accession>A0A918ZE01</accession>
<keyword evidence="2" id="KW-1185">Reference proteome</keyword>
<organism evidence="1 2">
    <name type="scientific">Streptomyces capitiformicae</name>
    <dbReference type="NCBI Taxonomy" id="2014920"/>
    <lineage>
        <taxon>Bacteria</taxon>
        <taxon>Bacillati</taxon>
        <taxon>Actinomycetota</taxon>
        <taxon>Actinomycetes</taxon>
        <taxon>Kitasatosporales</taxon>
        <taxon>Streptomycetaceae</taxon>
        <taxon>Streptomyces</taxon>
    </lineage>
</organism>
<gene>
    <name evidence="1" type="ORF">GCM10017771_68280</name>
</gene>
<name>A0A918ZE01_9ACTN</name>
<reference evidence="1" key="2">
    <citation type="submission" date="2020-09" db="EMBL/GenBank/DDBJ databases">
        <authorList>
            <person name="Sun Q."/>
            <person name="Zhou Y."/>
        </authorList>
    </citation>
    <scope>NUCLEOTIDE SEQUENCE</scope>
    <source>
        <strain evidence="1">CGMCC 4.7403</strain>
    </source>
</reference>